<dbReference type="Proteomes" id="UP000245771">
    <property type="component" value="Unassembled WGS sequence"/>
</dbReference>
<dbReference type="RefSeq" id="XP_025352105.1">
    <property type="nucleotide sequence ID" value="XM_025501224.1"/>
</dbReference>
<accession>A0A316V6F6</accession>
<dbReference type="GeneID" id="37023005"/>
<feature type="region of interest" description="Disordered" evidence="1">
    <location>
        <begin position="37"/>
        <end position="100"/>
    </location>
</feature>
<dbReference type="EMBL" id="KZ819607">
    <property type="protein sequence ID" value="PWN31803.1"/>
    <property type="molecule type" value="Genomic_DNA"/>
</dbReference>
<dbReference type="OrthoDB" id="1099063at2759"/>
<feature type="compositionally biased region" description="Low complexity" evidence="1">
    <location>
        <begin position="37"/>
        <end position="47"/>
    </location>
</feature>
<evidence type="ECO:0000313" key="3">
    <source>
        <dbReference type="Proteomes" id="UP000245771"/>
    </source>
</evidence>
<gene>
    <name evidence="2" type="ORF">FA14DRAFT_182592</name>
</gene>
<dbReference type="AlphaFoldDB" id="A0A316V6F6"/>
<evidence type="ECO:0000256" key="1">
    <source>
        <dbReference type="SAM" id="MobiDB-lite"/>
    </source>
</evidence>
<proteinExistence type="predicted"/>
<feature type="compositionally biased region" description="Low complexity" evidence="1">
    <location>
        <begin position="79"/>
        <end position="89"/>
    </location>
</feature>
<feature type="compositionally biased region" description="Basic and acidic residues" evidence="1">
    <location>
        <begin position="90"/>
        <end position="100"/>
    </location>
</feature>
<sequence length="381" mass="42547">MSRSLQSLSRPVLRQNTVLTQKCHPVTRHFQTTSITTITQQSHHSTQPHPPPPYALAWQVPSNEGKGSNAGFFTPSPAPQRSNSSSPRNNGEKDREVSEHEFQLRVGRAYDLLRATIPDFMRIGLVDYDQYSSHDKQSSSKMSLLDALMFRSLRERAAEDGLLGGLTGVTSGGDKNSLSGDLAASGDQQVYHSNIHFRFCPVGSSADANLTDEEAASLSFTGRSLYFASAQVLRHTLNVLFTNTQVSIESIRREKKGANSRKEQQSASEGLSSNLSREETIYLRVQFLGHLRVTGAEHRYTLIFRYEFDPKTGRILNHTVERIEPAIGRKLWFGLASVWQRITGTQQQQHHPVPTAIHAHCSSHDGMTRSRIDRIRNGKTA</sequence>
<keyword evidence="3" id="KW-1185">Reference proteome</keyword>
<dbReference type="STRING" id="1280837.A0A316V6F6"/>
<protein>
    <submittedName>
        <fullName evidence="2">Uncharacterized protein</fullName>
    </submittedName>
</protein>
<reference evidence="2 3" key="1">
    <citation type="journal article" date="2018" name="Mol. Biol. Evol.">
        <title>Broad Genomic Sampling Reveals a Smut Pathogenic Ancestry of the Fungal Clade Ustilaginomycotina.</title>
        <authorList>
            <person name="Kijpornyongpan T."/>
            <person name="Mondo S.J."/>
            <person name="Barry K."/>
            <person name="Sandor L."/>
            <person name="Lee J."/>
            <person name="Lipzen A."/>
            <person name="Pangilinan J."/>
            <person name="LaButti K."/>
            <person name="Hainaut M."/>
            <person name="Henrissat B."/>
            <person name="Grigoriev I.V."/>
            <person name="Spatafora J.W."/>
            <person name="Aime M.C."/>
        </authorList>
    </citation>
    <scope>NUCLEOTIDE SEQUENCE [LARGE SCALE GENOMIC DNA]</scope>
    <source>
        <strain evidence="2 3">MCA 3882</strain>
    </source>
</reference>
<organism evidence="2 3">
    <name type="scientific">Meira miltonrushii</name>
    <dbReference type="NCBI Taxonomy" id="1280837"/>
    <lineage>
        <taxon>Eukaryota</taxon>
        <taxon>Fungi</taxon>
        <taxon>Dikarya</taxon>
        <taxon>Basidiomycota</taxon>
        <taxon>Ustilaginomycotina</taxon>
        <taxon>Exobasidiomycetes</taxon>
        <taxon>Exobasidiales</taxon>
        <taxon>Brachybasidiaceae</taxon>
        <taxon>Meira</taxon>
    </lineage>
</organism>
<dbReference type="InParanoid" id="A0A316V6F6"/>
<name>A0A316V6F6_9BASI</name>
<evidence type="ECO:0000313" key="2">
    <source>
        <dbReference type="EMBL" id="PWN31803.1"/>
    </source>
</evidence>
<feature type="compositionally biased region" description="Basic and acidic residues" evidence="1">
    <location>
        <begin position="252"/>
        <end position="264"/>
    </location>
</feature>
<feature type="region of interest" description="Disordered" evidence="1">
    <location>
        <begin position="252"/>
        <end position="272"/>
    </location>
</feature>